<sequence length="386" mass="43059">MMPSLLMIAPAPVIVRGDVVLLDVKFAEGMAAQAAEWNGRMDCILWEGAERIAFPVEMRRSDLPWGLVTLSPGADLPIDAGRDHDLVFASADMHETLMIAAQGRTPVVYTVEYSHRTRLDILALETARNPLRRLRRRLWLEQQERRRKRAFQAAAAIQSNGYPCARAYAHLTSDMHLYLDNRMTPDRFVTDTELNGRLERLAQGKPLRIVYSGRLDPMKGTQDLVPLAKRLHGRGFAFELDIFGDGILSATMREQISALGLSDHVRLHGNVDFASELVPWQRQIPDIFLSCHRQGDPSCTYIESMGCGLPIVGYANEMWQPLCEASRGGWHVPVADIGALADRIATLPRQDIAQAAVAAAAFARAHDFQTEFTGRMAHLKRVAARS</sequence>
<organism evidence="2 3">
    <name type="scientific">Paragemmobacter kunshanensis</name>
    <dbReference type="NCBI Taxonomy" id="2583234"/>
    <lineage>
        <taxon>Bacteria</taxon>
        <taxon>Pseudomonadati</taxon>
        <taxon>Pseudomonadota</taxon>
        <taxon>Alphaproteobacteria</taxon>
        <taxon>Rhodobacterales</taxon>
        <taxon>Paracoccaceae</taxon>
        <taxon>Paragemmobacter</taxon>
    </lineage>
</organism>
<comment type="caution">
    <text evidence="2">The sequence shown here is derived from an EMBL/GenBank/DDBJ whole genome shotgun (WGS) entry which is preliminary data.</text>
</comment>
<dbReference type="InterPro" id="IPR001296">
    <property type="entry name" value="Glyco_trans_1"/>
</dbReference>
<dbReference type="PANTHER" id="PTHR12526">
    <property type="entry name" value="GLYCOSYLTRANSFERASE"/>
    <property type="match status" value="1"/>
</dbReference>
<dbReference type="RefSeq" id="WP_165051661.1">
    <property type="nucleotide sequence ID" value="NZ_JAALFE010000015.1"/>
</dbReference>
<proteinExistence type="predicted"/>
<name>A0A6M1TVR3_9RHOB</name>
<keyword evidence="3" id="KW-1185">Reference proteome</keyword>
<dbReference type="PANTHER" id="PTHR12526:SF638">
    <property type="entry name" value="SPORE COAT PROTEIN SA"/>
    <property type="match status" value="1"/>
</dbReference>
<evidence type="ECO:0000313" key="2">
    <source>
        <dbReference type="EMBL" id="NGQ92230.1"/>
    </source>
</evidence>
<dbReference type="Pfam" id="PF00534">
    <property type="entry name" value="Glycos_transf_1"/>
    <property type="match status" value="1"/>
</dbReference>
<reference evidence="2 3" key="1">
    <citation type="submission" date="2020-02" db="EMBL/GenBank/DDBJ databases">
        <title>Rhodobacter translucens sp. nov., a novel bacterium isolated from activated sludge.</title>
        <authorList>
            <person name="Liu J."/>
        </authorList>
    </citation>
    <scope>NUCLEOTIDE SEQUENCE [LARGE SCALE GENOMIC DNA]</scope>
    <source>
        <strain evidence="2 3">HX-7-19</strain>
    </source>
</reference>
<dbReference type="EMBL" id="JAALFE010000015">
    <property type="protein sequence ID" value="NGQ92230.1"/>
    <property type="molecule type" value="Genomic_DNA"/>
</dbReference>
<gene>
    <name evidence="2" type="ORF">G5V65_15135</name>
</gene>
<accession>A0A6M1TVR3</accession>
<feature type="domain" description="Glycosyl transferase family 1" evidence="1">
    <location>
        <begin position="203"/>
        <end position="356"/>
    </location>
</feature>
<evidence type="ECO:0000259" key="1">
    <source>
        <dbReference type="Pfam" id="PF00534"/>
    </source>
</evidence>
<dbReference type="SUPFAM" id="SSF53756">
    <property type="entry name" value="UDP-Glycosyltransferase/glycogen phosphorylase"/>
    <property type="match status" value="1"/>
</dbReference>
<evidence type="ECO:0000313" key="3">
    <source>
        <dbReference type="Proteomes" id="UP000474758"/>
    </source>
</evidence>
<dbReference type="AlphaFoldDB" id="A0A6M1TVR3"/>
<dbReference type="Gene3D" id="3.40.50.2000">
    <property type="entry name" value="Glycogen Phosphorylase B"/>
    <property type="match status" value="2"/>
</dbReference>
<dbReference type="Proteomes" id="UP000474758">
    <property type="component" value="Unassembled WGS sequence"/>
</dbReference>
<keyword evidence="2" id="KW-0808">Transferase</keyword>
<dbReference type="GO" id="GO:0016757">
    <property type="term" value="F:glycosyltransferase activity"/>
    <property type="evidence" value="ECO:0007669"/>
    <property type="project" value="InterPro"/>
</dbReference>
<protein>
    <submittedName>
        <fullName evidence="2">Glycosyltransferase family 4 protein</fullName>
    </submittedName>
</protein>